<reference evidence="1" key="1">
    <citation type="submission" date="2023-07" db="EMBL/GenBank/DDBJ databases">
        <title>draft genome sequence of fig (Ficus carica).</title>
        <authorList>
            <person name="Takahashi T."/>
            <person name="Nishimura K."/>
        </authorList>
    </citation>
    <scope>NUCLEOTIDE SEQUENCE</scope>
</reference>
<dbReference type="Proteomes" id="UP001187192">
    <property type="component" value="Unassembled WGS sequence"/>
</dbReference>
<sequence length="82" mass="9104">MTIATATVAACCSSTGECRDCRDFWQIERSRVAGSASFFLRQQEWLPLRDLISLSPPRAVLRFRPGVTIPMSLVSIQGCGQR</sequence>
<protein>
    <submittedName>
        <fullName evidence="1">Uncharacterized protein</fullName>
    </submittedName>
</protein>
<proteinExistence type="predicted"/>
<name>A0AA88A5T0_FICCA</name>
<comment type="caution">
    <text evidence="1">The sequence shown here is derived from an EMBL/GenBank/DDBJ whole genome shotgun (WGS) entry which is preliminary data.</text>
</comment>
<dbReference type="Gramene" id="FCD_00003128-RA">
    <property type="protein sequence ID" value="FCD_00003128-RA:cds"/>
    <property type="gene ID" value="FCD_00003128"/>
</dbReference>
<accession>A0AA88A5T0</accession>
<keyword evidence="2" id="KW-1185">Reference proteome</keyword>
<evidence type="ECO:0000313" key="2">
    <source>
        <dbReference type="Proteomes" id="UP001187192"/>
    </source>
</evidence>
<dbReference type="AlphaFoldDB" id="A0AA88A5T0"/>
<gene>
    <name evidence="1" type="ORF">TIFTF001_019083</name>
</gene>
<evidence type="ECO:0000313" key="1">
    <source>
        <dbReference type="EMBL" id="GMN49919.1"/>
    </source>
</evidence>
<dbReference type="EMBL" id="BTGU01000032">
    <property type="protein sequence ID" value="GMN49919.1"/>
    <property type="molecule type" value="Genomic_DNA"/>
</dbReference>
<organism evidence="1 2">
    <name type="scientific">Ficus carica</name>
    <name type="common">Common fig</name>
    <dbReference type="NCBI Taxonomy" id="3494"/>
    <lineage>
        <taxon>Eukaryota</taxon>
        <taxon>Viridiplantae</taxon>
        <taxon>Streptophyta</taxon>
        <taxon>Embryophyta</taxon>
        <taxon>Tracheophyta</taxon>
        <taxon>Spermatophyta</taxon>
        <taxon>Magnoliopsida</taxon>
        <taxon>eudicotyledons</taxon>
        <taxon>Gunneridae</taxon>
        <taxon>Pentapetalae</taxon>
        <taxon>rosids</taxon>
        <taxon>fabids</taxon>
        <taxon>Rosales</taxon>
        <taxon>Moraceae</taxon>
        <taxon>Ficeae</taxon>
        <taxon>Ficus</taxon>
    </lineage>
</organism>